<keyword evidence="1" id="KW-0732">Signal</keyword>
<dbReference type="InterPro" id="IPR035940">
    <property type="entry name" value="CAP_sf"/>
</dbReference>
<dbReference type="SUPFAM" id="SSF55797">
    <property type="entry name" value="PR-1-like"/>
    <property type="match status" value="1"/>
</dbReference>
<proteinExistence type="predicted"/>
<keyword evidence="4" id="KW-1185">Reference proteome</keyword>
<feature type="signal peptide" evidence="1">
    <location>
        <begin position="1"/>
        <end position="15"/>
    </location>
</feature>
<dbReference type="PANTHER" id="PTHR31157">
    <property type="entry name" value="SCP DOMAIN-CONTAINING PROTEIN"/>
    <property type="match status" value="1"/>
</dbReference>
<evidence type="ECO:0000313" key="4">
    <source>
        <dbReference type="Proteomes" id="UP000622707"/>
    </source>
</evidence>
<name>A0ABS1JQB8_9BURK</name>
<dbReference type="Pfam" id="PF00188">
    <property type="entry name" value="CAP"/>
    <property type="match status" value="1"/>
</dbReference>
<dbReference type="EMBL" id="JAEQND010000008">
    <property type="protein sequence ID" value="MBL0426433.1"/>
    <property type="molecule type" value="Genomic_DNA"/>
</dbReference>
<organism evidence="3 4">
    <name type="scientific">Ramlibacter alkalitolerans</name>
    <dbReference type="NCBI Taxonomy" id="2039631"/>
    <lineage>
        <taxon>Bacteria</taxon>
        <taxon>Pseudomonadati</taxon>
        <taxon>Pseudomonadota</taxon>
        <taxon>Betaproteobacteria</taxon>
        <taxon>Burkholderiales</taxon>
        <taxon>Comamonadaceae</taxon>
        <taxon>Ramlibacter</taxon>
    </lineage>
</organism>
<protein>
    <submittedName>
        <fullName evidence="3">CAP domain-containing protein</fullName>
    </submittedName>
</protein>
<feature type="chain" id="PRO_5046975195" evidence="1">
    <location>
        <begin position="16"/>
        <end position="195"/>
    </location>
</feature>
<comment type="caution">
    <text evidence="3">The sequence shown here is derived from an EMBL/GenBank/DDBJ whole genome shotgun (WGS) entry which is preliminary data.</text>
</comment>
<dbReference type="InterPro" id="IPR014044">
    <property type="entry name" value="CAP_dom"/>
</dbReference>
<evidence type="ECO:0000259" key="2">
    <source>
        <dbReference type="Pfam" id="PF00188"/>
    </source>
</evidence>
<evidence type="ECO:0000256" key="1">
    <source>
        <dbReference type="SAM" id="SignalP"/>
    </source>
</evidence>
<dbReference type="Proteomes" id="UP000622707">
    <property type="component" value="Unassembled WGS sequence"/>
</dbReference>
<dbReference type="RefSeq" id="WP_201690571.1">
    <property type="nucleotide sequence ID" value="NZ_JAEQND010000008.1"/>
</dbReference>
<accession>A0ABS1JQB8</accession>
<dbReference type="CDD" id="cd05379">
    <property type="entry name" value="CAP_bacterial"/>
    <property type="match status" value="1"/>
</dbReference>
<dbReference type="Gene3D" id="3.40.33.10">
    <property type="entry name" value="CAP"/>
    <property type="match status" value="1"/>
</dbReference>
<dbReference type="PROSITE" id="PS51257">
    <property type="entry name" value="PROKAR_LIPOPROTEIN"/>
    <property type="match status" value="1"/>
</dbReference>
<gene>
    <name evidence="3" type="ORF">JI746_15070</name>
</gene>
<dbReference type="PANTHER" id="PTHR31157:SF1">
    <property type="entry name" value="SCP DOMAIN-CONTAINING PROTEIN"/>
    <property type="match status" value="1"/>
</dbReference>
<evidence type="ECO:0000313" key="3">
    <source>
        <dbReference type="EMBL" id="MBL0426433.1"/>
    </source>
</evidence>
<reference evidence="3 4" key="1">
    <citation type="journal article" date="2017" name="Int. J. Syst. Evol. Microbiol.">
        <title>Ramlibacter alkalitolerans sp. nov., alkali-tolerant bacterium isolated from soil of ginseng.</title>
        <authorList>
            <person name="Lee D.H."/>
            <person name="Cha C.J."/>
        </authorList>
    </citation>
    <scope>NUCLEOTIDE SEQUENCE [LARGE SCALE GENOMIC DNA]</scope>
    <source>
        <strain evidence="3 4">KACC 19305</strain>
    </source>
</reference>
<feature type="domain" description="SCP" evidence="2">
    <location>
        <begin position="66"/>
        <end position="190"/>
    </location>
</feature>
<sequence length="195" mass="20853">MKAIAPFLIAPFLLAACGERVIQPAPLAVQQAPDTSALGAGAATGVLGAGPAMQACSRVVVEDVLQRINAARASGFRCGRRAMGPVAPLKWDSSLYSAAERHSVDMARRNYFEHRSPDGADVKTRASAAHYKFRMMGENIAAGVHSMPEAMQAWFQSPGHCENIMTAEFQDVAVACAVQAGSEWGTYWTMVLGRK</sequence>